<sequence>MARPRKPMAQKVAEGAHISKAAKQKGLESEVYASDGAIEPPPYLNGPSLAHFRKVARYMMRKNAMAKADIYGEIDAEALAMACVSYQKSLDALQEEKDADSSEDMARAQRKRISENKNYREFMTKLQLDPSNRFIVNANDGDDDAGSEYDDV</sequence>
<organism evidence="2 3">
    <name type="scientific">Adlercreutzia faecimuris</name>
    <dbReference type="NCBI Taxonomy" id="2897341"/>
    <lineage>
        <taxon>Bacteria</taxon>
        <taxon>Bacillati</taxon>
        <taxon>Actinomycetota</taxon>
        <taxon>Coriobacteriia</taxon>
        <taxon>Eggerthellales</taxon>
        <taxon>Eggerthellaceae</taxon>
        <taxon>Adlercreutzia</taxon>
    </lineage>
</organism>
<name>A0ABS9WF61_9ACTN</name>
<gene>
    <name evidence="2" type="ORF">LPT13_03965</name>
</gene>
<dbReference type="Proteomes" id="UP001430755">
    <property type="component" value="Unassembled WGS sequence"/>
</dbReference>
<dbReference type="RefSeq" id="WP_242163736.1">
    <property type="nucleotide sequence ID" value="NZ_JAJMLW010000001.1"/>
</dbReference>
<evidence type="ECO:0000313" key="2">
    <source>
        <dbReference type="EMBL" id="MCI2241508.1"/>
    </source>
</evidence>
<protein>
    <recommendedName>
        <fullName evidence="4">Terminase</fullName>
    </recommendedName>
</protein>
<dbReference type="EMBL" id="JAJMLW010000001">
    <property type="protein sequence ID" value="MCI2241508.1"/>
    <property type="molecule type" value="Genomic_DNA"/>
</dbReference>
<evidence type="ECO:0000313" key="3">
    <source>
        <dbReference type="Proteomes" id="UP001430755"/>
    </source>
</evidence>
<keyword evidence="3" id="KW-1185">Reference proteome</keyword>
<evidence type="ECO:0008006" key="4">
    <source>
        <dbReference type="Google" id="ProtNLM"/>
    </source>
</evidence>
<comment type="caution">
    <text evidence="2">The sequence shown here is derived from an EMBL/GenBank/DDBJ whole genome shotgun (WGS) entry which is preliminary data.</text>
</comment>
<accession>A0ABS9WF61</accession>
<evidence type="ECO:0000256" key="1">
    <source>
        <dbReference type="SAM" id="MobiDB-lite"/>
    </source>
</evidence>
<proteinExistence type="predicted"/>
<feature type="region of interest" description="Disordered" evidence="1">
    <location>
        <begin position="1"/>
        <end position="24"/>
    </location>
</feature>
<reference evidence="2" key="1">
    <citation type="submission" date="2021-11" db="EMBL/GenBank/DDBJ databases">
        <title>A Novel Adlercreutzia Species, isolated from a Allomyrina dichotoma larva feces.</title>
        <authorList>
            <person name="Suh M.K."/>
        </authorList>
    </citation>
    <scope>NUCLEOTIDE SEQUENCE</scope>
    <source>
        <strain evidence="2">JBNU-10</strain>
    </source>
</reference>